<keyword evidence="5 6" id="KW-0238">DNA-binding</keyword>
<dbReference type="PIRSF" id="PIRSF005719">
    <property type="entry name" value="SMC"/>
    <property type="match status" value="1"/>
</dbReference>
<evidence type="ECO:0000256" key="3">
    <source>
        <dbReference type="ARBA" id="ARBA00022840"/>
    </source>
</evidence>
<dbReference type="Gene3D" id="3.40.50.300">
    <property type="entry name" value="P-loop containing nucleotide triphosphate hydrolases"/>
    <property type="match status" value="2"/>
</dbReference>
<gene>
    <name evidence="8" type="primary">smc_4</name>
    <name evidence="6" type="synonym">smc</name>
    <name evidence="8" type="ORF">MFFC18_14360</name>
</gene>
<reference evidence="8 9" key="1">
    <citation type="submission" date="2019-08" db="EMBL/GenBank/DDBJ databases">
        <title>Deep-cultivation of Planctomycetes and their phenomic and genomic characterization uncovers novel biology.</title>
        <authorList>
            <person name="Wiegand S."/>
            <person name="Jogler M."/>
            <person name="Boedeker C."/>
            <person name="Pinto D."/>
            <person name="Vollmers J."/>
            <person name="Rivas-Marin E."/>
            <person name="Kohn T."/>
            <person name="Peeters S.H."/>
            <person name="Heuer A."/>
            <person name="Rast P."/>
            <person name="Oberbeckmann S."/>
            <person name="Bunk B."/>
            <person name="Jeske O."/>
            <person name="Meyerdierks A."/>
            <person name="Storesund J.E."/>
            <person name="Kallscheuer N."/>
            <person name="Luecker S."/>
            <person name="Lage O.M."/>
            <person name="Pohl T."/>
            <person name="Merkel B.J."/>
            <person name="Hornburger P."/>
            <person name="Mueller R.-W."/>
            <person name="Bruemmer F."/>
            <person name="Labrenz M."/>
            <person name="Spormann A.M."/>
            <person name="Op den Camp H."/>
            <person name="Overmann J."/>
            <person name="Amann R."/>
            <person name="Jetten M.S.M."/>
            <person name="Mascher T."/>
            <person name="Medema M.H."/>
            <person name="Devos D.P."/>
            <person name="Kaster A.-K."/>
            <person name="Ovreas L."/>
            <person name="Rohde M."/>
            <person name="Galperin M.Y."/>
            <person name="Jogler C."/>
        </authorList>
    </citation>
    <scope>NUCLEOTIDE SEQUENCE [LARGE SCALE GENOMIC DNA]</scope>
    <source>
        <strain evidence="8 9">FC18</strain>
    </source>
</reference>
<evidence type="ECO:0000256" key="5">
    <source>
        <dbReference type="ARBA" id="ARBA00023125"/>
    </source>
</evidence>
<keyword evidence="4 6" id="KW-0175">Coiled coil</keyword>
<dbReference type="InterPro" id="IPR024704">
    <property type="entry name" value="SMC"/>
</dbReference>
<feature type="domain" description="SMC hinge" evidence="7">
    <location>
        <begin position="528"/>
        <end position="644"/>
    </location>
</feature>
<evidence type="ECO:0000256" key="6">
    <source>
        <dbReference type="HAMAP-Rule" id="MF_01894"/>
    </source>
</evidence>
<dbReference type="Gene3D" id="3.30.70.1620">
    <property type="match status" value="1"/>
</dbReference>
<sequence length="1211" mass="134623">MLKALELSGFKSFADKTRFEFPPGITVVVGPNGSGKSNIVDAIKWVLGEQSAKSLRGKEMSDVIFKGSSGSNARRPSNAAQATLVLDNTERLLGIDSDEVHISRRVYRSGDTEYLINGENSRLKDIRNLIRGTGVGTDAYSLIEQGKVERMLSTSPKERRAIFEEAAGISRFKAKKVEAERRLARVHGNLIRLSDIVEEVGSRYRSVKAQASRAARYKEFSERLQHLRTFAGVNDWKTFSEELAGINSIVEEQSAIAKEHAEFIAAESGKAKAFEEQLDALTERLSEVQERSSTVREELAQNDSQLQINQSRLIDIDQRKEELKAENEQAAKRTAELSARVKQRAEELDKAEIDFRDASDQLEKLTAEQSAADEALLSLRASGEARRNEYRDLALLVTQFGKLVSSSDSKLQASQRDRDRLSGVVERLQKDLNEQKQRHEEVLAHQHQLKTEAERTDGRLAEARKSFDQYKQELGGRKERLSELRNQQSGLTQRANVIQELEKSLEGVNAGARELLQKSQQSREGYLGDVVGLVADLVSVNVQHAGIVDVALGDIAQYIVVDGRQLVDGLSSEQVKLDGRVGLVQLSSPPTLGADLRTDLSGEAGIIGRANELVQVEDRYEQFAQSLLGGTWVCKTLADAVRLHNGPGKTVRLVTLDGEIVESDGTILAGPKSVTGGIVSRRSELRAIKKNLMGLKSEIDACREQVAELTELESTAESQVQKLIEENTGLSSKLQAETDKADQVLGRIGSLKDELAAANNELAQTGSLLSTITNALTSQQNDLAKNELAVSSLSQLIEKDESDAREAQKRRDQLERELTKAKVAVGKFEQQLESLQAQVADEREQLAQQEERSKHFGSRISDDASARDAAEIAIKEATELISKLTLEKDELADKLATMNKERLEIDGQRREITNAINQRRDALKQAEDKLTQTKIRTEQINLQRTQLMERMRDDYGIDITTLDEFEAPNEEFDENAEREEIDQEISQLRKKLGQIGSVNLEALNELEELETRYNHLNGQYEDLVEAKETLEKIIVRINADSRKIFVETLEAIRTNFQKLFRQTFGGGKADIILEADVDPLDAGVEIIATPPGKPEFNNSLLSGGEKALTAVSLLMAIFQFRPSPFCVLDEVDAPFDEANIGRFIDVLKSFLGWTKFVIVTHSKKTMTAATTLYGITMQESGVSKRVSVRFEDVNEDGEISDEAIHRDDDAA</sequence>
<dbReference type="Pfam" id="PF02463">
    <property type="entry name" value="SMC_N"/>
    <property type="match status" value="1"/>
</dbReference>
<evidence type="ECO:0000256" key="1">
    <source>
        <dbReference type="ARBA" id="ARBA00022490"/>
    </source>
</evidence>
<dbReference type="GO" id="GO:0005737">
    <property type="term" value="C:cytoplasm"/>
    <property type="evidence" value="ECO:0007669"/>
    <property type="project" value="UniProtKB-SubCell"/>
</dbReference>
<evidence type="ECO:0000256" key="2">
    <source>
        <dbReference type="ARBA" id="ARBA00022741"/>
    </source>
</evidence>
<dbReference type="InterPro" id="IPR011890">
    <property type="entry name" value="SMC_prok"/>
</dbReference>
<feature type="coiled-coil region" evidence="6">
    <location>
        <begin position="685"/>
        <end position="761"/>
    </location>
</feature>
<dbReference type="GO" id="GO:0005524">
    <property type="term" value="F:ATP binding"/>
    <property type="evidence" value="ECO:0007669"/>
    <property type="project" value="UniProtKB-UniRule"/>
</dbReference>
<dbReference type="GO" id="GO:0003677">
    <property type="term" value="F:DNA binding"/>
    <property type="evidence" value="ECO:0007669"/>
    <property type="project" value="UniProtKB-UniRule"/>
</dbReference>
<dbReference type="InterPro" id="IPR027417">
    <property type="entry name" value="P-loop_NTPase"/>
</dbReference>
<protein>
    <recommendedName>
        <fullName evidence="6">Chromosome partition protein Smc</fullName>
    </recommendedName>
</protein>
<dbReference type="InterPro" id="IPR010935">
    <property type="entry name" value="SMC_hinge"/>
</dbReference>
<dbReference type="GO" id="GO:0005694">
    <property type="term" value="C:chromosome"/>
    <property type="evidence" value="ECO:0007669"/>
    <property type="project" value="InterPro"/>
</dbReference>
<dbReference type="GO" id="GO:0016887">
    <property type="term" value="F:ATP hydrolysis activity"/>
    <property type="evidence" value="ECO:0007669"/>
    <property type="project" value="InterPro"/>
</dbReference>
<dbReference type="SMART" id="SM00968">
    <property type="entry name" value="SMC_hinge"/>
    <property type="match status" value="1"/>
</dbReference>
<evidence type="ECO:0000259" key="7">
    <source>
        <dbReference type="SMART" id="SM00968"/>
    </source>
</evidence>
<dbReference type="SUPFAM" id="SSF75553">
    <property type="entry name" value="Smc hinge domain"/>
    <property type="match status" value="1"/>
</dbReference>
<dbReference type="InterPro" id="IPR036277">
    <property type="entry name" value="SMC_hinge_sf"/>
</dbReference>
<comment type="function">
    <text evidence="6">Required for chromosome condensation and partitioning.</text>
</comment>
<dbReference type="InterPro" id="IPR003395">
    <property type="entry name" value="RecF/RecN/SMC_N"/>
</dbReference>
<keyword evidence="9" id="KW-1185">Reference proteome</keyword>
<dbReference type="KEGG" id="mff:MFFC18_14360"/>
<dbReference type="GO" id="GO:0030261">
    <property type="term" value="P:chromosome condensation"/>
    <property type="evidence" value="ECO:0007669"/>
    <property type="project" value="InterPro"/>
</dbReference>
<dbReference type="Proteomes" id="UP000322214">
    <property type="component" value="Chromosome"/>
</dbReference>
<feature type="coiled-coil region" evidence="6">
    <location>
        <begin position="264"/>
        <end position="368"/>
    </location>
</feature>
<accession>A0A5B9P5A6</accession>
<evidence type="ECO:0000313" key="8">
    <source>
        <dbReference type="EMBL" id="QEG21578.1"/>
    </source>
</evidence>
<dbReference type="Pfam" id="PF06470">
    <property type="entry name" value="SMC_hinge"/>
    <property type="match status" value="1"/>
</dbReference>
<dbReference type="STRING" id="980251.GCA_001642875_00409"/>
<dbReference type="GO" id="GO:0007059">
    <property type="term" value="P:chromosome segregation"/>
    <property type="evidence" value="ECO:0007669"/>
    <property type="project" value="UniProtKB-UniRule"/>
</dbReference>
<proteinExistence type="inferred from homology"/>
<comment type="subunit">
    <text evidence="6">Homodimer.</text>
</comment>
<dbReference type="OrthoDB" id="9808768at2"/>
<organism evidence="8 9">
    <name type="scientific">Mariniblastus fucicola</name>
    <dbReference type="NCBI Taxonomy" id="980251"/>
    <lineage>
        <taxon>Bacteria</taxon>
        <taxon>Pseudomonadati</taxon>
        <taxon>Planctomycetota</taxon>
        <taxon>Planctomycetia</taxon>
        <taxon>Pirellulales</taxon>
        <taxon>Pirellulaceae</taxon>
        <taxon>Mariniblastus</taxon>
    </lineage>
</organism>
<keyword evidence="3 6" id="KW-0067">ATP-binding</keyword>
<dbReference type="GO" id="GO:0006260">
    <property type="term" value="P:DNA replication"/>
    <property type="evidence" value="ECO:0007669"/>
    <property type="project" value="UniProtKB-UniRule"/>
</dbReference>
<comment type="domain">
    <text evidence="6">Contains large globular domains required for ATP hydrolysis at each terminus and a third globular domain forming a flexible hinge near the middle of the molecule. These domains are separated by coiled-coil structures.</text>
</comment>
<evidence type="ECO:0000313" key="9">
    <source>
        <dbReference type="Proteomes" id="UP000322214"/>
    </source>
</evidence>
<dbReference type="NCBIfam" id="TIGR02168">
    <property type="entry name" value="SMC_prok_B"/>
    <property type="match status" value="1"/>
</dbReference>
<dbReference type="PANTHER" id="PTHR43977">
    <property type="entry name" value="STRUCTURAL MAINTENANCE OF CHROMOSOMES PROTEIN 3"/>
    <property type="match status" value="1"/>
</dbReference>
<dbReference type="SUPFAM" id="SSF57997">
    <property type="entry name" value="Tropomyosin"/>
    <property type="match status" value="1"/>
</dbReference>
<comment type="subcellular location">
    <subcellularLocation>
        <location evidence="6">Cytoplasm</location>
    </subcellularLocation>
</comment>
<dbReference type="SUPFAM" id="SSF52540">
    <property type="entry name" value="P-loop containing nucleoside triphosphate hydrolases"/>
    <property type="match status" value="1"/>
</dbReference>
<evidence type="ECO:0000256" key="4">
    <source>
        <dbReference type="ARBA" id="ARBA00023054"/>
    </source>
</evidence>
<dbReference type="RefSeq" id="WP_075083203.1">
    <property type="nucleotide sequence ID" value="NZ_CP042912.1"/>
</dbReference>
<comment type="similarity">
    <text evidence="6">Belongs to the SMC family.</text>
</comment>
<name>A0A5B9P5A6_9BACT</name>
<feature type="coiled-coil region" evidence="6">
    <location>
        <begin position="790"/>
        <end position="943"/>
    </location>
</feature>
<dbReference type="AlphaFoldDB" id="A0A5B9P5A6"/>
<dbReference type="HAMAP" id="MF_01894">
    <property type="entry name" value="Smc_prok"/>
    <property type="match status" value="1"/>
</dbReference>
<keyword evidence="1 6" id="KW-0963">Cytoplasm</keyword>
<feature type="coiled-coil region" evidence="6">
    <location>
        <begin position="411"/>
        <end position="518"/>
    </location>
</feature>
<dbReference type="EMBL" id="CP042912">
    <property type="protein sequence ID" value="QEG21578.1"/>
    <property type="molecule type" value="Genomic_DNA"/>
</dbReference>
<keyword evidence="2 6" id="KW-0547">Nucleotide-binding</keyword>
<dbReference type="GO" id="GO:0007062">
    <property type="term" value="P:sister chromatid cohesion"/>
    <property type="evidence" value="ECO:0007669"/>
    <property type="project" value="InterPro"/>
</dbReference>
<feature type="binding site" evidence="6">
    <location>
        <begin position="31"/>
        <end position="38"/>
    </location>
    <ligand>
        <name>ATP</name>
        <dbReference type="ChEBI" id="CHEBI:30616"/>
    </ligand>
</feature>
<feature type="coiled-coil region" evidence="6">
    <location>
        <begin position="999"/>
        <end position="1033"/>
    </location>
</feature>
<dbReference type="Gene3D" id="1.20.1060.20">
    <property type="match status" value="1"/>
</dbReference>